<evidence type="ECO:0000313" key="3">
    <source>
        <dbReference type="Proteomes" id="UP001317532"/>
    </source>
</evidence>
<accession>A0AAN2C758</accession>
<evidence type="ECO:0000313" key="2">
    <source>
        <dbReference type="EMBL" id="BDE04755.1"/>
    </source>
</evidence>
<protein>
    <submittedName>
        <fullName evidence="2">Molybdenum cofactor sulfurase</fullName>
    </submittedName>
</protein>
<reference evidence="2 3" key="1">
    <citation type="journal article" date="2022" name="ISME Commun">
        <title>Vulcanimicrobium alpinus gen. nov. sp. nov., the first cultivated representative of the candidate phylum 'Eremiobacterota', is a metabolically versatile aerobic anoxygenic phototroph.</title>
        <authorList>
            <person name="Yabe S."/>
            <person name="Muto K."/>
            <person name="Abe K."/>
            <person name="Yokota A."/>
            <person name="Staudigel H."/>
            <person name="Tebo B.M."/>
        </authorList>
    </citation>
    <scope>NUCLEOTIDE SEQUENCE [LARGE SCALE GENOMIC DNA]</scope>
    <source>
        <strain evidence="2 3">WC8-2</strain>
    </source>
</reference>
<organism evidence="2 3">
    <name type="scientific">Vulcanimicrobium alpinum</name>
    <dbReference type="NCBI Taxonomy" id="3016050"/>
    <lineage>
        <taxon>Bacteria</taxon>
        <taxon>Bacillati</taxon>
        <taxon>Vulcanimicrobiota</taxon>
        <taxon>Vulcanimicrobiia</taxon>
        <taxon>Vulcanimicrobiales</taxon>
        <taxon>Vulcanimicrobiaceae</taxon>
        <taxon>Vulcanimicrobium</taxon>
    </lineage>
</organism>
<dbReference type="Gene3D" id="2.40.33.20">
    <property type="entry name" value="PK beta-barrel domain-like"/>
    <property type="match status" value="1"/>
</dbReference>
<evidence type="ECO:0000259" key="1">
    <source>
        <dbReference type="PROSITE" id="PS51340"/>
    </source>
</evidence>
<dbReference type="KEGG" id="vab:WPS_00310"/>
<dbReference type="InterPro" id="IPR005302">
    <property type="entry name" value="MoCF_Sase_C"/>
</dbReference>
<sequence length="210" mass="22440">MQAGTLAAIWRYPVKALRAEPLAAAAILADGLEGDRTAALVVQTPDHTRAGKPFRGKESPRLHLTADPQTAIAEAAGARVGIALDRTQPRWFDARPVSVLFDLWVRDVEALVGDALDPLRWRPNLFVTAAPSFALREPQLVGAALQCGAVALRVVDTIDRCVTPNYDVVTGESDARVLREVAQQRGNVVGVYCEVVTPGTVRAGDAVTLG</sequence>
<gene>
    <name evidence="2" type="ORF">WPS_00310</name>
</gene>
<dbReference type="SUPFAM" id="SSF50800">
    <property type="entry name" value="PK beta-barrel domain-like"/>
    <property type="match status" value="1"/>
</dbReference>
<keyword evidence="3" id="KW-1185">Reference proteome</keyword>
<dbReference type="GO" id="GO:0030151">
    <property type="term" value="F:molybdenum ion binding"/>
    <property type="evidence" value="ECO:0007669"/>
    <property type="project" value="InterPro"/>
</dbReference>
<dbReference type="PROSITE" id="PS51340">
    <property type="entry name" value="MOSC"/>
    <property type="match status" value="1"/>
</dbReference>
<dbReference type="EMBL" id="AP025523">
    <property type="protein sequence ID" value="BDE04755.1"/>
    <property type="molecule type" value="Genomic_DNA"/>
</dbReference>
<dbReference type="RefSeq" id="WP_317995847.1">
    <property type="nucleotide sequence ID" value="NZ_AP025523.1"/>
</dbReference>
<feature type="domain" description="MOSC" evidence="1">
    <location>
        <begin position="19"/>
        <end position="210"/>
    </location>
</feature>
<dbReference type="InterPro" id="IPR011037">
    <property type="entry name" value="Pyrv_Knase-like_insert_dom_sf"/>
</dbReference>
<dbReference type="GO" id="GO:0030170">
    <property type="term" value="F:pyridoxal phosphate binding"/>
    <property type="evidence" value="ECO:0007669"/>
    <property type="project" value="InterPro"/>
</dbReference>
<name>A0AAN2C758_UNVUL</name>
<dbReference type="GO" id="GO:0003824">
    <property type="term" value="F:catalytic activity"/>
    <property type="evidence" value="ECO:0007669"/>
    <property type="project" value="InterPro"/>
</dbReference>
<dbReference type="Proteomes" id="UP001317532">
    <property type="component" value="Chromosome"/>
</dbReference>
<dbReference type="AlphaFoldDB" id="A0AAN2C758"/>
<proteinExistence type="predicted"/>
<dbReference type="Pfam" id="PF03473">
    <property type="entry name" value="MOSC"/>
    <property type="match status" value="1"/>
</dbReference>